<dbReference type="Proteomes" id="UP001327459">
    <property type="component" value="Chromosome"/>
</dbReference>
<sequence>MFEAAELGRRLAKADFKDAVPALRLQLLDAQRRARAANLPVLLLINGVAGAGKGELVNHLLEWLDSRGVQTHVFWDETDEEKQRPRWWRYWRAMPGGGEIGVLFGGWYQHLIEDAQHGHLEEDGISGELERIRETEHMLINGGVLLIKFWFHLPAKEQARRVKERRRDPQSHWHMAPETAKAANHYDQFIDIATRVVRETDTGEAPWFLIEATDPHFRDLTAGKTLLRAIDTRLANGAKQNSIKVSHAPALPEADSARRTIVDHVPDDRVLDKADYKHRKRELDARLNRLGWQGFEARRPVVALFEGWDAAGKGGAIRRLTEALDARLYRVIPIAAPTDEEADHHYLWRFWRQMPRDGYWTIFDRSWYGRVLVERVEDYAPQPDWARAYHEINTFEEQLADHGVTLLKFWLNITPEEQLKRFEARQQTPYKKHKITPDDWRNRDKWDAYKAAINEMVIRTSTEYAPWHIIPANDKRYARVEVMRIAAEAVEKAVKRDRSGKG</sequence>
<dbReference type="InterPro" id="IPR027417">
    <property type="entry name" value="P-loop_NTPase"/>
</dbReference>
<name>A0ABZ0YZV3_9GAMM</name>
<reference evidence="2 3" key="1">
    <citation type="submission" date="2023-11" db="EMBL/GenBank/DDBJ databases">
        <title>MicrobeMod: A computational toolkit for identifying prokaryotic methylation and restriction-modification with nanopore sequencing.</title>
        <authorList>
            <person name="Crits-Christoph A."/>
            <person name="Kang S.C."/>
            <person name="Lee H."/>
            <person name="Ostrov N."/>
        </authorList>
    </citation>
    <scope>NUCLEOTIDE SEQUENCE [LARGE SCALE GENOMIC DNA]</scope>
    <source>
        <strain evidence="2 3">ATCC 49870</strain>
    </source>
</reference>
<evidence type="ECO:0000313" key="3">
    <source>
        <dbReference type="Proteomes" id="UP001327459"/>
    </source>
</evidence>
<evidence type="ECO:0000313" key="2">
    <source>
        <dbReference type="EMBL" id="WQH16732.1"/>
    </source>
</evidence>
<evidence type="ECO:0000259" key="1">
    <source>
        <dbReference type="Pfam" id="PF03976"/>
    </source>
</evidence>
<gene>
    <name evidence="2" type="primary">pap</name>
    <name evidence="2" type="ORF">SR882_02185</name>
</gene>
<keyword evidence="3" id="KW-1185">Reference proteome</keyword>
<feature type="domain" description="Polyphosphate kinase-2-related" evidence="1">
    <location>
        <begin position="12"/>
        <end position="233"/>
    </location>
</feature>
<dbReference type="Pfam" id="PF03976">
    <property type="entry name" value="PPK2"/>
    <property type="match status" value="2"/>
</dbReference>
<dbReference type="InterPro" id="IPR022489">
    <property type="entry name" value="PolyP_AMP_Tfrase"/>
</dbReference>
<organism evidence="2 3">
    <name type="scientific">Guyparkeria halophila</name>
    <dbReference type="NCBI Taxonomy" id="47960"/>
    <lineage>
        <taxon>Bacteria</taxon>
        <taxon>Pseudomonadati</taxon>
        <taxon>Pseudomonadota</taxon>
        <taxon>Gammaproteobacteria</taxon>
        <taxon>Chromatiales</taxon>
        <taxon>Thioalkalibacteraceae</taxon>
        <taxon>Guyparkeria</taxon>
    </lineage>
</organism>
<proteinExistence type="predicted"/>
<dbReference type="RefSeq" id="WP_322521721.1">
    <property type="nucleotide sequence ID" value="NZ_CP140153.1"/>
</dbReference>
<protein>
    <submittedName>
        <fullName evidence="2">Polyphosphate:AMP phosphotransferase</fullName>
    </submittedName>
</protein>
<dbReference type="PANTHER" id="PTHR34383:SF3">
    <property type="entry name" value="POLYPHOSPHATE:AMP PHOSPHOTRANSFERASE"/>
    <property type="match status" value="1"/>
</dbReference>
<dbReference type="NCBIfam" id="TIGR03708">
    <property type="entry name" value="poly_P_AMP_trns"/>
    <property type="match status" value="1"/>
</dbReference>
<dbReference type="InterPro" id="IPR022488">
    <property type="entry name" value="PPK2-related"/>
</dbReference>
<dbReference type="Gene3D" id="3.40.50.300">
    <property type="entry name" value="P-loop containing nucleotide triphosphate hydrolases"/>
    <property type="match status" value="2"/>
</dbReference>
<dbReference type="EMBL" id="CP140153">
    <property type="protein sequence ID" value="WQH16732.1"/>
    <property type="molecule type" value="Genomic_DNA"/>
</dbReference>
<dbReference type="SUPFAM" id="SSF52540">
    <property type="entry name" value="P-loop containing nucleoside triphosphate hydrolases"/>
    <property type="match status" value="2"/>
</dbReference>
<accession>A0ABZ0YZV3</accession>
<feature type="domain" description="Polyphosphate kinase-2-related" evidence="1">
    <location>
        <begin position="271"/>
        <end position="496"/>
    </location>
</feature>
<dbReference type="PANTHER" id="PTHR34383">
    <property type="entry name" value="POLYPHOSPHATE:AMP PHOSPHOTRANSFERASE-RELATED"/>
    <property type="match status" value="1"/>
</dbReference>